<proteinExistence type="predicted"/>
<dbReference type="InterPro" id="IPR000683">
    <property type="entry name" value="Gfo/Idh/MocA-like_OxRdtase_N"/>
</dbReference>
<dbReference type="AlphaFoldDB" id="A0A410MEQ4"/>
<evidence type="ECO:0000313" key="4">
    <source>
        <dbReference type="Proteomes" id="UP000287756"/>
    </source>
</evidence>
<gene>
    <name evidence="3" type="ORF">HLI_13375</name>
</gene>
<dbReference type="Gene3D" id="3.40.50.720">
    <property type="entry name" value="NAD(P)-binding Rossmann-like Domain"/>
    <property type="match status" value="1"/>
</dbReference>
<dbReference type="OrthoDB" id="9815825at2"/>
<dbReference type="PANTHER" id="PTHR43054:SF1">
    <property type="entry name" value="SCYLLO-INOSITOL 2-DEHYDROGENASE (NADP(+)) IOLU"/>
    <property type="match status" value="1"/>
</dbReference>
<organism evidence="3 4">
    <name type="scientific">Halobacillus litoralis</name>
    <dbReference type="NCBI Taxonomy" id="45668"/>
    <lineage>
        <taxon>Bacteria</taxon>
        <taxon>Bacillati</taxon>
        <taxon>Bacillota</taxon>
        <taxon>Bacilli</taxon>
        <taxon>Bacillales</taxon>
        <taxon>Bacillaceae</taxon>
        <taxon>Halobacillus</taxon>
    </lineage>
</organism>
<dbReference type="InterPro" id="IPR036291">
    <property type="entry name" value="NAD(P)-bd_dom_sf"/>
</dbReference>
<sequence>MRFGIIGTNTITEKLIDAGKQHSRFELKGVYSRTKERAEEFASLHDIPYTFTTIEALADSEHIDAVYIASPNAFHAEQASALMRKGKHVLCEKPMASNQREIATMIDVAKNEGVVLMEGIKSTMMPGFFTVQEHLHKLGHIRRYVGNFCKYSSRYDAYKEGEVLNAFKPSLSNGSLMDLGIYGIYPMVVLFGAPNSIKANGVFLKSGVDGEGSVLAEYDDMEAVIMHSKIIDSHSPTEIQGENGTMIIPNISEPKEIKIVYRGGTEEDLHLKDNHPAMFYEVEEFIKLVEENKGQSKINSFSHTLMTARIMEEARQQIGLEYAADRKSRE</sequence>
<dbReference type="PANTHER" id="PTHR43054">
    <property type="match status" value="1"/>
</dbReference>
<reference evidence="3 4" key="1">
    <citation type="submission" date="2018-01" db="EMBL/GenBank/DDBJ databases">
        <title>The whole genome sequencing and assembly of Halobacillus litoralis ERB031 strain.</title>
        <authorList>
            <person name="Lee S.-J."/>
            <person name="Park M.-K."/>
            <person name="Kim J.-Y."/>
            <person name="Lee Y.-J."/>
            <person name="Yi H."/>
            <person name="Bahn Y.-S."/>
            <person name="Kim J.F."/>
            <person name="Lee D.-W."/>
        </authorList>
    </citation>
    <scope>NUCLEOTIDE SEQUENCE [LARGE SCALE GENOMIC DNA]</scope>
    <source>
        <strain evidence="3 4">ERB 031</strain>
    </source>
</reference>
<feature type="domain" description="Gfo/Idh/MocA-like oxidoreductase N-terminal" evidence="1">
    <location>
        <begin position="1"/>
        <end position="119"/>
    </location>
</feature>
<accession>A0A410MEQ4</accession>
<name>A0A410MEQ4_9BACI</name>
<dbReference type="SUPFAM" id="SSF55347">
    <property type="entry name" value="Glyceraldehyde-3-phosphate dehydrogenase-like, C-terminal domain"/>
    <property type="match status" value="1"/>
</dbReference>
<dbReference type="KEGG" id="hli:HLI_13375"/>
<dbReference type="Pfam" id="PF01408">
    <property type="entry name" value="GFO_IDH_MocA"/>
    <property type="match status" value="1"/>
</dbReference>
<evidence type="ECO:0000313" key="3">
    <source>
        <dbReference type="EMBL" id="QAS53106.1"/>
    </source>
</evidence>
<dbReference type="Gene3D" id="3.30.360.10">
    <property type="entry name" value="Dihydrodipicolinate Reductase, domain 2"/>
    <property type="match status" value="1"/>
</dbReference>
<evidence type="ECO:0000259" key="1">
    <source>
        <dbReference type="Pfam" id="PF01408"/>
    </source>
</evidence>
<dbReference type="EMBL" id="CP026118">
    <property type="protein sequence ID" value="QAS53106.1"/>
    <property type="molecule type" value="Genomic_DNA"/>
</dbReference>
<dbReference type="InterPro" id="IPR055170">
    <property type="entry name" value="GFO_IDH_MocA-like_dom"/>
</dbReference>
<dbReference type="Pfam" id="PF22725">
    <property type="entry name" value="GFO_IDH_MocA_C3"/>
    <property type="match status" value="1"/>
</dbReference>
<dbReference type="Proteomes" id="UP000287756">
    <property type="component" value="Chromosome"/>
</dbReference>
<dbReference type="RefSeq" id="WP_128525385.1">
    <property type="nucleotide sequence ID" value="NZ_CP026118.1"/>
</dbReference>
<evidence type="ECO:0000259" key="2">
    <source>
        <dbReference type="Pfam" id="PF22725"/>
    </source>
</evidence>
<dbReference type="GO" id="GO:0000166">
    <property type="term" value="F:nucleotide binding"/>
    <property type="evidence" value="ECO:0007669"/>
    <property type="project" value="InterPro"/>
</dbReference>
<dbReference type="SUPFAM" id="SSF51735">
    <property type="entry name" value="NAD(P)-binding Rossmann-fold domains"/>
    <property type="match status" value="1"/>
</dbReference>
<feature type="domain" description="GFO/IDH/MocA-like oxidoreductase" evidence="2">
    <location>
        <begin position="138"/>
        <end position="246"/>
    </location>
</feature>
<protein>
    <submittedName>
        <fullName evidence="3">Oxidoreductase</fullName>
    </submittedName>
</protein>